<name>A0A0B8PDK1_9VIBR</name>
<comment type="caution">
    <text evidence="1">The sequence shown here is derived from an EMBL/GenBank/DDBJ whole genome shotgun (WGS) entry which is preliminary data.</text>
</comment>
<reference evidence="1 2" key="2">
    <citation type="submission" date="2015-01" db="EMBL/GenBank/DDBJ databases">
        <authorList>
            <consortium name="NBRP consortium"/>
            <person name="Sawabe T."/>
            <person name="Meirelles P."/>
            <person name="Feng G."/>
            <person name="Sayaka M."/>
            <person name="Hattori M."/>
            <person name="Ohkuma M."/>
        </authorList>
    </citation>
    <scope>NUCLEOTIDE SEQUENCE [LARGE SCALE GENOMIC DNA]</scope>
    <source>
        <strain evidence="1 2">JCM19232</strain>
    </source>
</reference>
<sequence length="218" mass="25145">MIPDRPSPEDPAHLPEDLIPDRDPYHWYFEASARYGMTVEDLDAVCRYEGEEHPQMFTHVSCNWQNDELNVVYFISRGQSEPEMLYEHAFIWVINDKQINNGRIWPMINHNAIGLADQDVTLDAEGATINISYDCKDYTCQYINHVLLARGDTPHVRSDGRPLFGSTDFDMDAYKNAERFFFNATFRLPGGSLHTNTLYLFDDFPAKIHKVLAPAFGY</sequence>
<evidence type="ECO:0000313" key="2">
    <source>
        <dbReference type="Proteomes" id="UP000031670"/>
    </source>
</evidence>
<organism evidence="1 2">
    <name type="scientific">Vibrio ishigakensis</name>
    <dbReference type="NCBI Taxonomy" id="1481914"/>
    <lineage>
        <taxon>Bacteria</taxon>
        <taxon>Pseudomonadati</taxon>
        <taxon>Pseudomonadota</taxon>
        <taxon>Gammaproteobacteria</taxon>
        <taxon>Vibrionales</taxon>
        <taxon>Vibrionaceae</taxon>
        <taxon>Vibrio</taxon>
    </lineage>
</organism>
<proteinExistence type="predicted"/>
<protein>
    <submittedName>
        <fullName evidence="1">Uncharacterized protein</fullName>
    </submittedName>
</protein>
<dbReference type="Proteomes" id="UP000031670">
    <property type="component" value="Unassembled WGS sequence"/>
</dbReference>
<gene>
    <name evidence="1" type="ORF">JCM19232_4165</name>
</gene>
<reference evidence="1 2" key="1">
    <citation type="submission" date="2015-01" db="EMBL/GenBank/DDBJ databases">
        <title>Vibrio sp. C5 JCM 19232 whole genome shotgun sequence.</title>
        <authorList>
            <person name="Sawabe T."/>
            <person name="Meirelles P."/>
            <person name="Feng G."/>
            <person name="Sayaka M."/>
            <person name="Hattori M."/>
            <person name="Ohkuma M."/>
        </authorList>
    </citation>
    <scope>NUCLEOTIDE SEQUENCE [LARGE SCALE GENOMIC DNA]</scope>
    <source>
        <strain evidence="1 2">JCM19232</strain>
    </source>
</reference>
<dbReference type="EMBL" id="BBSA01000002">
    <property type="protein sequence ID" value="GAM61223.1"/>
    <property type="molecule type" value="Genomic_DNA"/>
</dbReference>
<evidence type="ECO:0000313" key="1">
    <source>
        <dbReference type="EMBL" id="GAM61223.1"/>
    </source>
</evidence>
<accession>A0A0B8PDK1</accession>
<dbReference type="AlphaFoldDB" id="A0A0B8PDK1"/>